<evidence type="ECO:0000259" key="6">
    <source>
        <dbReference type="Pfam" id="PF00294"/>
    </source>
</evidence>
<evidence type="ECO:0000256" key="5">
    <source>
        <dbReference type="ARBA" id="ARBA00022840"/>
    </source>
</evidence>
<keyword evidence="2" id="KW-0808">Transferase</keyword>
<dbReference type="Proteomes" id="UP000663937">
    <property type="component" value="Chromosome"/>
</dbReference>
<keyword evidence="3" id="KW-0547">Nucleotide-binding</keyword>
<organism evidence="7 8">
    <name type="scientific">Pengzhenrongella sicca</name>
    <dbReference type="NCBI Taxonomy" id="2819238"/>
    <lineage>
        <taxon>Bacteria</taxon>
        <taxon>Bacillati</taxon>
        <taxon>Actinomycetota</taxon>
        <taxon>Actinomycetes</taxon>
        <taxon>Micrococcales</taxon>
        <taxon>Pengzhenrongella</taxon>
    </lineage>
</organism>
<evidence type="ECO:0000313" key="8">
    <source>
        <dbReference type="Proteomes" id="UP000663937"/>
    </source>
</evidence>
<accession>A0A8A4ZEE8</accession>
<dbReference type="EMBL" id="CP071868">
    <property type="protein sequence ID" value="QTE28078.1"/>
    <property type="molecule type" value="Genomic_DNA"/>
</dbReference>
<gene>
    <name evidence="7" type="ORF">J4E96_11810</name>
</gene>
<dbReference type="Pfam" id="PF00294">
    <property type="entry name" value="PfkB"/>
    <property type="match status" value="1"/>
</dbReference>
<evidence type="ECO:0000313" key="7">
    <source>
        <dbReference type="EMBL" id="QTE28078.1"/>
    </source>
</evidence>
<dbReference type="GO" id="GO:0005524">
    <property type="term" value="F:ATP binding"/>
    <property type="evidence" value="ECO:0007669"/>
    <property type="project" value="UniProtKB-KW"/>
</dbReference>
<name>A0A8A4ZEE8_9MICO</name>
<dbReference type="KEGG" id="psic:J4E96_11810"/>
<dbReference type="PANTHER" id="PTHR43085">
    <property type="entry name" value="HEXOKINASE FAMILY MEMBER"/>
    <property type="match status" value="1"/>
</dbReference>
<keyword evidence="5" id="KW-0067">ATP-binding</keyword>
<evidence type="ECO:0000256" key="1">
    <source>
        <dbReference type="ARBA" id="ARBA00010688"/>
    </source>
</evidence>
<evidence type="ECO:0000256" key="2">
    <source>
        <dbReference type="ARBA" id="ARBA00022679"/>
    </source>
</evidence>
<evidence type="ECO:0000256" key="3">
    <source>
        <dbReference type="ARBA" id="ARBA00022741"/>
    </source>
</evidence>
<dbReference type="InterPro" id="IPR050306">
    <property type="entry name" value="PfkB_Carbo_kinase"/>
</dbReference>
<dbReference type="InterPro" id="IPR029056">
    <property type="entry name" value="Ribokinase-like"/>
</dbReference>
<proteinExistence type="inferred from homology"/>
<evidence type="ECO:0000256" key="4">
    <source>
        <dbReference type="ARBA" id="ARBA00022777"/>
    </source>
</evidence>
<comment type="similarity">
    <text evidence="1">Belongs to the carbohydrate kinase PfkB family.</text>
</comment>
<dbReference type="RefSeq" id="WP_227422307.1">
    <property type="nucleotide sequence ID" value="NZ_CP071868.1"/>
</dbReference>
<dbReference type="InterPro" id="IPR002173">
    <property type="entry name" value="Carboh/pur_kinase_PfkB_CS"/>
</dbReference>
<keyword evidence="4 7" id="KW-0418">Kinase</keyword>
<sequence length="339" mass="34815">MTATGTGVGVDVVTFGEVMGMFVADDAGDLADVTRFTRSLAGAEYNVAVGLARLGHTVAWVGRLGDDPVGRSALAAMLGAGLVTDAVAIAPGERTGLQLKSRTIGGDPEVVYFRSHSAGRELTATPSSDALVRSARHLHATGIPLALSGRLRTFAHDAVTLARRSGVRVSVDPNLRPSLWASTREMVRETNALAVRADWVLPGLDEGRLLTGAREPAGVAAFYLERGVQLVAVKDGRRGAHVFTADDHVRVGPLPVTAVDTVGAGDGFAAGLISAGLDNLDPAARALRAAGAGALATTAFGDQEGLPTRVELAALLTAAGRASTSPLTTSSTLPWMVAS</sequence>
<keyword evidence="8" id="KW-1185">Reference proteome</keyword>
<dbReference type="SUPFAM" id="SSF53613">
    <property type="entry name" value="Ribokinase-like"/>
    <property type="match status" value="1"/>
</dbReference>
<dbReference type="PANTHER" id="PTHR43085:SF1">
    <property type="entry name" value="PSEUDOURIDINE KINASE-RELATED"/>
    <property type="match status" value="1"/>
</dbReference>
<dbReference type="Gene3D" id="3.40.1190.20">
    <property type="match status" value="1"/>
</dbReference>
<dbReference type="InterPro" id="IPR011611">
    <property type="entry name" value="PfkB_dom"/>
</dbReference>
<dbReference type="AlphaFoldDB" id="A0A8A4ZEE8"/>
<protein>
    <submittedName>
        <fullName evidence="7">Sugar kinase</fullName>
    </submittedName>
</protein>
<dbReference type="CDD" id="cd01166">
    <property type="entry name" value="KdgK"/>
    <property type="match status" value="1"/>
</dbReference>
<feature type="domain" description="Carbohydrate kinase PfkB" evidence="6">
    <location>
        <begin position="11"/>
        <end position="309"/>
    </location>
</feature>
<dbReference type="GO" id="GO:0016301">
    <property type="term" value="F:kinase activity"/>
    <property type="evidence" value="ECO:0007669"/>
    <property type="project" value="UniProtKB-KW"/>
</dbReference>
<dbReference type="PROSITE" id="PS00584">
    <property type="entry name" value="PFKB_KINASES_2"/>
    <property type="match status" value="1"/>
</dbReference>
<reference evidence="7" key="1">
    <citation type="submission" date="2021-03" db="EMBL/GenBank/DDBJ databases">
        <title>Pengzhenrongella sicca gen. nov., sp. nov., a new member of suborder Micrococcineae isolated from High-Arctic tundra soil.</title>
        <authorList>
            <person name="Peng F."/>
        </authorList>
    </citation>
    <scope>NUCLEOTIDE SEQUENCE</scope>
    <source>
        <strain evidence="7">LRZ-2</strain>
    </source>
</reference>